<evidence type="ECO:0000313" key="2">
    <source>
        <dbReference type="EMBL" id="TXS31332.1"/>
    </source>
</evidence>
<dbReference type="AlphaFoldDB" id="A0A652L5K4"/>
<name>A0A652L5K4_9ACTN</name>
<organism evidence="2">
    <name type="scientific">Streptomyces sp. gb1(2016)</name>
    <dbReference type="NCBI Taxonomy" id="1828321"/>
    <lineage>
        <taxon>Bacteria</taxon>
        <taxon>Bacillati</taxon>
        <taxon>Actinomycetota</taxon>
        <taxon>Actinomycetes</taxon>
        <taxon>Kitasatosporales</taxon>
        <taxon>Streptomycetaceae</taxon>
        <taxon>Streptomyces</taxon>
    </lineage>
</organism>
<protein>
    <submittedName>
        <fullName evidence="2">Uncharacterized protein</fullName>
    </submittedName>
</protein>
<comment type="caution">
    <text evidence="2">The sequence shown here is derived from an EMBL/GenBank/DDBJ whole genome shotgun (WGS) entry which is preliminary data.</text>
</comment>
<dbReference type="EMBL" id="RDBM01000031">
    <property type="protein sequence ID" value="TXS31332.1"/>
    <property type="molecule type" value="Genomic_DNA"/>
</dbReference>
<feature type="compositionally biased region" description="Basic and acidic residues" evidence="1">
    <location>
        <begin position="1"/>
        <end position="34"/>
    </location>
</feature>
<reference evidence="2" key="1">
    <citation type="submission" date="2018-10" db="EMBL/GenBank/DDBJ databases">
        <authorList>
            <person name="Hariharan J."/>
            <person name="Choudoir M.J."/>
            <person name="Diebold P."/>
            <person name="Panke-Buisse K."/>
            <person name="Campbell A.N."/>
            <person name="Buckley D.H."/>
        </authorList>
    </citation>
    <scope>NUCLEOTIDE SEQUENCE</scope>
    <source>
        <strain evidence="2">Gb1</strain>
    </source>
</reference>
<accession>A0A652L5K4</accession>
<evidence type="ECO:0000256" key="1">
    <source>
        <dbReference type="SAM" id="MobiDB-lite"/>
    </source>
</evidence>
<gene>
    <name evidence="2" type="ORF">EAO74_09225</name>
</gene>
<sequence>MLADRHQRADRSQSRRAAEPQSRRAAEPQGRRAAEPQSRGGAGCGAGRHRCADRSRGPRGCRARGRRADRLPRPSQREPHPGRAPRVRSVATYDFRPSQGRAAPWATTAA</sequence>
<feature type="region of interest" description="Disordered" evidence="1">
    <location>
        <begin position="1"/>
        <end position="110"/>
    </location>
</feature>
<feature type="compositionally biased region" description="Basic and acidic residues" evidence="1">
    <location>
        <begin position="66"/>
        <end position="81"/>
    </location>
</feature>
<proteinExistence type="predicted"/>